<evidence type="ECO:0000313" key="2">
    <source>
        <dbReference type="EMBL" id="GHD98699.1"/>
    </source>
</evidence>
<dbReference type="RefSeq" id="WP_035844611.1">
    <property type="nucleotide sequence ID" value="NZ_BNAB01000001.1"/>
</dbReference>
<keyword evidence="4" id="KW-1185">Reference proteome</keyword>
<evidence type="ECO:0000256" key="1">
    <source>
        <dbReference type="SAM" id="SignalP"/>
    </source>
</evidence>
<reference evidence="2" key="3">
    <citation type="submission" date="2023-06" db="EMBL/GenBank/DDBJ databases">
        <authorList>
            <person name="Sun Q."/>
            <person name="Zhou Y."/>
        </authorList>
    </citation>
    <scope>NUCLEOTIDE SEQUENCE</scope>
    <source>
        <strain evidence="2">CGMCC 1.10859</strain>
    </source>
</reference>
<evidence type="ECO:0000313" key="4">
    <source>
        <dbReference type="Proteomes" id="UP000199541"/>
    </source>
</evidence>
<evidence type="ECO:0000313" key="3">
    <source>
        <dbReference type="EMBL" id="SDW08107.1"/>
    </source>
</evidence>
<proteinExistence type="predicted"/>
<reference evidence="2" key="1">
    <citation type="journal article" date="2014" name="Int. J. Syst. Evol. Microbiol.">
        <title>Complete genome sequence of Corynebacterium casei LMG S-19264T (=DSM 44701T), isolated from a smear-ripened cheese.</title>
        <authorList>
            <consortium name="US DOE Joint Genome Institute (JGI-PGF)"/>
            <person name="Walter F."/>
            <person name="Albersmeier A."/>
            <person name="Kalinowski J."/>
            <person name="Ruckert C."/>
        </authorList>
    </citation>
    <scope>NUCLEOTIDE SEQUENCE</scope>
    <source>
        <strain evidence="2">CGMCC 1.10859</strain>
    </source>
</reference>
<organism evidence="2 5">
    <name type="scientific">Allgaiera indica</name>
    <dbReference type="NCBI Taxonomy" id="765699"/>
    <lineage>
        <taxon>Bacteria</taxon>
        <taxon>Pseudomonadati</taxon>
        <taxon>Pseudomonadota</taxon>
        <taxon>Alphaproteobacteria</taxon>
        <taxon>Rhodobacterales</taxon>
        <taxon>Paracoccaceae</taxon>
        <taxon>Allgaiera</taxon>
    </lineage>
</organism>
<dbReference type="Proteomes" id="UP000199541">
    <property type="component" value="Unassembled WGS sequence"/>
</dbReference>
<name>A0AAN4ZXM4_9RHOB</name>
<evidence type="ECO:0000313" key="5">
    <source>
        <dbReference type="Proteomes" id="UP000634647"/>
    </source>
</evidence>
<dbReference type="PROSITE" id="PS51257">
    <property type="entry name" value="PROKAR_LIPOPROTEIN"/>
    <property type="match status" value="1"/>
</dbReference>
<protein>
    <recommendedName>
        <fullName evidence="6">Lipoprotein</fullName>
    </recommendedName>
</protein>
<dbReference type="AlphaFoldDB" id="A0AAN4ZXM4"/>
<feature type="chain" id="PRO_5042846855" description="Lipoprotein" evidence="1">
    <location>
        <begin position="21"/>
        <end position="131"/>
    </location>
</feature>
<reference evidence="3 4" key="2">
    <citation type="submission" date="2016-10" db="EMBL/GenBank/DDBJ databases">
        <authorList>
            <person name="Varghese N."/>
            <person name="Submissions S."/>
        </authorList>
    </citation>
    <scope>NUCLEOTIDE SEQUENCE [LARGE SCALE GENOMIC DNA]</scope>
    <source>
        <strain evidence="3 4">DSM 24802</strain>
    </source>
</reference>
<dbReference type="Proteomes" id="UP000634647">
    <property type="component" value="Unassembled WGS sequence"/>
</dbReference>
<keyword evidence="1" id="KW-0732">Signal</keyword>
<comment type="caution">
    <text evidence="2">The sequence shown here is derived from an EMBL/GenBank/DDBJ whole genome shotgun (WGS) entry which is preliminary data.</text>
</comment>
<dbReference type="EMBL" id="FNOB01000001">
    <property type="protein sequence ID" value="SDW08107.1"/>
    <property type="molecule type" value="Genomic_DNA"/>
</dbReference>
<accession>A0AAN4ZXM4</accession>
<evidence type="ECO:0008006" key="6">
    <source>
        <dbReference type="Google" id="ProtNLM"/>
    </source>
</evidence>
<dbReference type="EMBL" id="BNAB01000001">
    <property type="protein sequence ID" value="GHD98699.1"/>
    <property type="molecule type" value="Genomic_DNA"/>
</dbReference>
<feature type="signal peptide" evidence="1">
    <location>
        <begin position="1"/>
        <end position="20"/>
    </location>
</feature>
<sequence>MRPITTLPALAIVLTLAACATPQQRCINQHTRDLRVVEGLIARLKTDIARGYALVPTPTVMPRWVFCGGPYSDDGPGMCLIDTPATVARPAAFDIAEAKRQLAQLEVKRRELERTASPAVEACRAAFPDKG</sequence>
<gene>
    <name evidence="2" type="ORF">GCM10008024_03260</name>
    <name evidence="3" type="ORF">SAMN05444006_101224</name>
</gene>